<evidence type="ECO:0000313" key="6">
    <source>
        <dbReference type="Proteomes" id="UP000239649"/>
    </source>
</evidence>
<dbReference type="PROSITE" id="PS50011">
    <property type="entry name" value="PROTEIN_KINASE_DOM"/>
    <property type="match status" value="1"/>
</dbReference>
<keyword evidence="5" id="KW-0675">Receptor</keyword>
<feature type="compositionally biased region" description="Low complexity" evidence="3">
    <location>
        <begin position="564"/>
        <end position="582"/>
    </location>
</feature>
<feature type="region of interest" description="Disordered" evidence="3">
    <location>
        <begin position="787"/>
        <end position="806"/>
    </location>
</feature>
<feature type="region of interest" description="Disordered" evidence="3">
    <location>
        <begin position="1082"/>
        <end position="1112"/>
    </location>
</feature>
<protein>
    <submittedName>
        <fullName evidence="5">L-type lectin-domain containing receptor kinase</fullName>
    </submittedName>
</protein>
<dbReference type="GO" id="GO:0005524">
    <property type="term" value="F:ATP binding"/>
    <property type="evidence" value="ECO:0007669"/>
    <property type="project" value="UniProtKB-UniRule"/>
</dbReference>
<organism evidence="5 6">
    <name type="scientific">Micractinium conductrix</name>
    <dbReference type="NCBI Taxonomy" id="554055"/>
    <lineage>
        <taxon>Eukaryota</taxon>
        <taxon>Viridiplantae</taxon>
        <taxon>Chlorophyta</taxon>
        <taxon>core chlorophytes</taxon>
        <taxon>Trebouxiophyceae</taxon>
        <taxon>Chlorellales</taxon>
        <taxon>Chlorellaceae</taxon>
        <taxon>Chlorella clade</taxon>
        <taxon>Micractinium</taxon>
    </lineage>
</organism>
<dbReference type="InterPro" id="IPR011009">
    <property type="entry name" value="Kinase-like_dom_sf"/>
</dbReference>
<dbReference type="GO" id="GO:0030246">
    <property type="term" value="F:carbohydrate binding"/>
    <property type="evidence" value="ECO:0007669"/>
    <property type="project" value="UniProtKB-KW"/>
</dbReference>
<dbReference type="Proteomes" id="UP000239649">
    <property type="component" value="Unassembled WGS sequence"/>
</dbReference>
<proteinExistence type="predicted"/>
<evidence type="ECO:0000259" key="4">
    <source>
        <dbReference type="PROSITE" id="PS50011"/>
    </source>
</evidence>
<dbReference type="Gene3D" id="1.10.510.10">
    <property type="entry name" value="Transferase(Phosphotransferase) domain 1"/>
    <property type="match status" value="1"/>
</dbReference>
<reference evidence="5 6" key="1">
    <citation type="journal article" date="2018" name="Plant J.">
        <title>Genome sequences of Chlorella sorokiniana UTEX 1602 and Micractinium conductrix SAG 241.80: implications to maltose excretion by a green alga.</title>
        <authorList>
            <person name="Arriola M.B."/>
            <person name="Velmurugan N."/>
            <person name="Zhang Y."/>
            <person name="Plunkett M.H."/>
            <person name="Hondzo H."/>
            <person name="Barney B.M."/>
        </authorList>
    </citation>
    <scope>NUCLEOTIDE SEQUENCE [LARGE SCALE GENOMIC DNA]</scope>
    <source>
        <strain evidence="5 6">SAG 241.80</strain>
    </source>
</reference>
<feature type="domain" description="Protein kinase" evidence="4">
    <location>
        <begin position="1"/>
        <end position="368"/>
    </location>
</feature>
<accession>A0A2P6V2A5</accession>
<feature type="binding site" evidence="1">
    <location>
        <position position="103"/>
    </location>
    <ligand>
        <name>ATP</name>
        <dbReference type="ChEBI" id="CHEBI:30616"/>
    </ligand>
</feature>
<keyword evidence="5" id="KW-0418">Kinase</keyword>
<name>A0A2P6V2A5_9CHLO</name>
<evidence type="ECO:0000256" key="2">
    <source>
        <dbReference type="SAM" id="Coils"/>
    </source>
</evidence>
<dbReference type="EMBL" id="LHPF02000040">
    <property type="protein sequence ID" value="PSC68211.1"/>
    <property type="molecule type" value="Genomic_DNA"/>
</dbReference>
<comment type="caution">
    <text evidence="5">The sequence shown here is derived from an EMBL/GenBank/DDBJ whole genome shotgun (WGS) entry which is preliminary data.</text>
</comment>
<keyword evidence="5" id="KW-0808">Transferase</keyword>
<keyword evidence="6" id="KW-1185">Reference proteome</keyword>
<evidence type="ECO:0000256" key="1">
    <source>
        <dbReference type="PROSITE-ProRule" id="PRU10141"/>
    </source>
</evidence>
<sequence>MGGNSGPPAARDRDELEHLEAETLALRQQHKELECDPGLILDAIKLYGKEHPREAEVETVAGRKMSAASLGRGSFGSVYKASPRPLLPFLREEHRGVRLLAVKQLLVFDALEGSLADLAEWSPFERGPKWDALKMLQLSHAVVVSVGGLMQRGIVLMDVAGKNILYTHRGGNQLLGLKAVLADAGLARALPKQADGTFGPVELQDVCGSYGTIAPEAVMEGKAYPNYDLFGAAFAIKEMFLGRQFSHIRYRRWQRASLSATTLSATRTTSIGELVLFGLALELAAWHKARPPPPFMQSLLLLAAFALHAKKEVDGQVPDRVKGGLPCIKRFILLHFRAMILKHFAAQALPYVTADEQCALVSCWHKVMRDLPRAAVEMQRAMAACGAYGITTLDLQASTFLHDPYLLEHCHVLGMDDGGSLGSVRDVLVGLPHHTSDDVTTQQLQDEVDAILDDTAMGDALRVEVPREYRNIYASEEHETTAVPSYNWGFIVAYHNAVTDSKLALTPELVARTVVDVTVQRLIKLDSAGFLPLVEGGSSNSSGGGSSGGRSSASTVECSDSEGDASSGSDSGSDTSSSSDSDTPQLQLAPHFCKSVLNALLDASGCGPATKDLDKPNLKQRCELASWAKMVFLSLRSCPLAVAWAALQQFSLEEGGVLAGAAWPRGMCRNVQEPKPSSCGSSSKGPSQADNMAAMTVLAAAALGAHFFEVVEASRDGAVCLDAEDPEMAAQIALATRVAVQQNPKVSAASLLAWLHAALGAGRAYLNQQRSAVASLPFAATPGPALRAHAAGRTPAPAPTHRPHTAARQAATTAGKVMQVAQEVTGQVKAAQKVQELTAALGRVRLSRSTAISAGTTVSLRATYYDGPGAPNNSDGVVQSGSQLLLIHTFQVLQRSVGDEALMATQLVPLPEEADQLRTLLRWPLLERVATPLLAALAACALKGRCNMLQLWEQLCSEPAGEVAAGSALVPATAGEALLLMAVTALGDDSLQELPGGVQPLALLSALVRHLLAVAASPDLDLAQKEPAGAAGAARWWEAPAQQQEEAAVKSVHPAPSGTLFKEEDRGAYVEALHRELDPAMAQQQQQTAAVAAPPPRRSHRNEQSAAAAPSAAAVKPKFVPEYKKALVGSVKREHAAASKQLEQEAAALLLRDNGSITAFAAKGLGGALGSRKDSAHASLLEAAVGCQTARHYLQQQEAQPLGGYTLPVAQLFPRGRQAAQRWHDPPIRCWLQLSPQGLMLSNADLAAWEEHMRAARVDAHCQWLGMLSHLARGGAAALDDCVHVTSWRLQS</sequence>
<feature type="region of interest" description="Disordered" evidence="3">
    <location>
        <begin position="536"/>
        <end position="584"/>
    </location>
</feature>
<evidence type="ECO:0000313" key="5">
    <source>
        <dbReference type="EMBL" id="PSC68211.1"/>
    </source>
</evidence>
<dbReference type="PROSITE" id="PS00107">
    <property type="entry name" value="PROTEIN_KINASE_ATP"/>
    <property type="match status" value="1"/>
</dbReference>
<dbReference type="SMART" id="SM00220">
    <property type="entry name" value="S_TKc"/>
    <property type="match status" value="1"/>
</dbReference>
<keyword evidence="1" id="KW-0547">Nucleotide-binding</keyword>
<keyword evidence="1" id="KW-0067">ATP-binding</keyword>
<evidence type="ECO:0000256" key="3">
    <source>
        <dbReference type="SAM" id="MobiDB-lite"/>
    </source>
</evidence>
<keyword evidence="2" id="KW-0175">Coiled coil</keyword>
<dbReference type="InterPro" id="IPR000719">
    <property type="entry name" value="Prot_kinase_dom"/>
</dbReference>
<feature type="compositionally biased region" description="Low complexity" evidence="3">
    <location>
        <begin position="1082"/>
        <end position="1092"/>
    </location>
</feature>
<dbReference type="InterPro" id="IPR017441">
    <property type="entry name" value="Protein_kinase_ATP_BS"/>
</dbReference>
<dbReference type="SUPFAM" id="SSF56112">
    <property type="entry name" value="Protein kinase-like (PK-like)"/>
    <property type="match status" value="1"/>
</dbReference>
<feature type="coiled-coil region" evidence="2">
    <location>
        <begin position="9"/>
        <end position="36"/>
    </location>
</feature>
<gene>
    <name evidence="5" type="ORF">C2E20_8169</name>
</gene>
<dbReference type="GO" id="GO:0004672">
    <property type="term" value="F:protein kinase activity"/>
    <property type="evidence" value="ECO:0007669"/>
    <property type="project" value="InterPro"/>
</dbReference>